<dbReference type="GO" id="GO:0009228">
    <property type="term" value="P:thiamine biosynthetic process"/>
    <property type="evidence" value="ECO:0007669"/>
    <property type="project" value="UniProtKB-KW"/>
</dbReference>
<feature type="binding site" evidence="9">
    <location>
        <begin position="192"/>
        <end position="193"/>
    </location>
    <ligand>
        <name>2-[(2R,5Z)-2-carboxy-4-methylthiazol-5(2H)-ylidene]ethyl phosphate</name>
        <dbReference type="ChEBI" id="CHEBI:62899"/>
    </ligand>
</feature>
<dbReference type="FunFam" id="3.20.20.70:FF:000096">
    <property type="entry name" value="Thiamine-phosphate synthase"/>
    <property type="match status" value="1"/>
</dbReference>
<feature type="binding site" evidence="9">
    <location>
        <begin position="141"/>
        <end position="143"/>
    </location>
    <ligand>
        <name>2-[(2R,5Z)-2-carboxy-4-methylthiazol-5(2H)-ylidene]ethyl phosphate</name>
        <dbReference type="ChEBI" id="CHEBI:62899"/>
    </ligand>
</feature>
<dbReference type="PANTHER" id="PTHR20857:SF15">
    <property type="entry name" value="THIAMINE-PHOSPHATE SYNTHASE"/>
    <property type="match status" value="1"/>
</dbReference>
<evidence type="ECO:0000313" key="13">
    <source>
        <dbReference type="EMBL" id="GAK29914.1"/>
    </source>
</evidence>
<dbReference type="CDD" id="cd00564">
    <property type="entry name" value="TMP_TenI"/>
    <property type="match status" value="1"/>
</dbReference>
<dbReference type="GO" id="GO:0000287">
    <property type="term" value="F:magnesium ion binding"/>
    <property type="evidence" value="ECO:0007669"/>
    <property type="project" value="UniProtKB-UniRule"/>
</dbReference>
<dbReference type="RefSeq" id="WP_052348504.1">
    <property type="nucleotide sequence ID" value="NZ_DF820484.1"/>
</dbReference>
<name>A0A069CRB8_WEIOS</name>
<dbReference type="GO" id="GO:0016301">
    <property type="term" value="F:kinase activity"/>
    <property type="evidence" value="ECO:0007669"/>
    <property type="project" value="UniProtKB-KW"/>
</dbReference>
<dbReference type="InterPro" id="IPR022998">
    <property type="entry name" value="ThiamineP_synth_TenI"/>
</dbReference>
<feature type="binding site" evidence="9">
    <location>
        <position position="76"/>
    </location>
    <ligand>
        <name>4-amino-2-methyl-5-(diphosphooxymethyl)pyrimidine</name>
        <dbReference type="ChEBI" id="CHEBI:57841"/>
    </ligand>
</feature>
<keyword evidence="14" id="KW-1185">Reference proteome</keyword>
<protein>
    <recommendedName>
        <fullName evidence="9">Thiamine-phosphate synthase</fullName>
        <shortName evidence="9">TP synthase</shortName>
        <shortName evidence="9">TPS</shortName>
        <ecNumber evidence="9">2.5.1.3</ecNumber>
    </recommendedName>
    <alternativeName>
        <fullName evidence="9">Thiamine-phosphate pyrophosphorylase</fullName>
        <shortName evidence="9">TMP pyrophosphorylase</shortName>
        <shortName evidence="9">TMP-PPase</shortName>
    </alternativeName>
</protein>
<keyword evidence="5 9" id="KW-0784">Thiamine biosynthesis</keyword>
<evidence type="ECO:0000256" key="3">
    <source>
        <dbReference type="ARBA" id="ARBA00022723"/>
    </source>
</evidence>
<dbReference type="UniPathway" id="UPA00060">
    <property type="reaction ID" value="UER00141"/>
</dbReference>
<evidence type="ECO:0000256" key="4">
    <source>
        <dbReference type="ARBA" id="ARBA00022842"/>
    </source>
</evidence>
<dbReference type="InterPro" id="IPR036206">
    <property type="entry name" value="ThiamineP_synth_sf"/>
</dbReference>
<feature type="binding site" evidence="9">
    <location>
        <position position="96"/>
    </location>
    <ligand>
        <name>Mg(2+)</name>
        <dbReference type="ChEBI" id="CHEBI:18420"/>
    </ligand>
</feature>
<dbReference type="SUPFAM" id="SSF51391">
    <property type="entry name" value="Thiamin phosphate synthase"/>
    <property type="match status" value="1"/>
</dbReference>
<comment type="catalytic activity">
    <reaction evidence="6 9 10">
        <text>4-methyl-5-(2-phosphooxyethyl)-thiazole + 4-amino-2-methyl-5-(diphosphooxymethyl)pyrimidine + H(+) = thiamine phosphate + diphosphate</text>
        <dbReference type="Rhea" id="RHEA:22328"/>
        <dbReference type="ChEBI" id="CHEBI:15378"/>
        <dbReference type="ChEBI" id="CHEBI:33019"/>
        <dbReference type="ChEBI" id="CHEBI:37575"/>
        <dbReference type="ChEBI" id="CHEBI:57841"/>
        <dbReference type="ChEBI" id="CHEBI:58296"/>
        <dbReference type="EC" id="2.5.1.3"/>
    </reaction>
</comment>
<dbReference type="EMBL" id="DF820484">
    <property type="protein sequence ID" value="GAK29914.1"/>
    <property type="molecule type" value="Genomic_DNA"/>
</dbReference>
<keyword evidence="4 9" id="KW-0460">Magnesium</keyword>
<reference evidence="14" key="1">
    <citation type="journal article" date="2014" name="Genome Announc.">
        <title>Draft genome sequence of Weissella oryzae SG25T, isolated from fermented rice grains.</title>
        <authorList>
            <person name="Tanizawa Y."/>
            <person name="Fujisawa T."/>
            <person name="Mochizuki T."/>
            <person name="Kaminuma E."/>
            <person name="Suzuki Y."/>
            <person name="Nakamura Y."/>
            <person name="Tohno M."/>
        </authorList>
    </citation>
    <scope>NUCLEOTIDE SEQUENCE [LARGE SCALE GENOMIC DNA]</scope>
    <source>
        <strain evidence="14">DSM 25784 / JCM 18191 / LMG 30913 / SG25</strain>
    </source>
</reference>
<proteinExistence type="inferred from homology"/>
<evidence type="ECO:0000259" key="12">
    <source>
        <dbReference type="Pfam" id="PF02581"/>
    </source>
</evidence>
<dbReference type="InterPro" id="IPR034291">
    <property type="entry name" value="TMP_synthase"/>
</dbReference>
<dbReference type="PANTHER" id="PTHR20857">
    <property type="entry name" value="THIAMINE-PHOSPHATE PYROPHOSPHORYLASE"/>
    <property type="match status" value="1"/>
</dbReference>
<dbReference type="GO" id="GO:0004789">
    <property type="term" value="F:thiamine-phosphate diphosphorylase activity"/>
    <property type="evidence" value="ECO:0007669"/>
    <property type="project" value="UniProtKB-UniRule"/>
</dbReference>
<feature type="binding site" evidence="9">
    <location>
        <position position="144"/>
    </location>
    <ligand>
        <name>4-amino-2-methyl-5-(diphosphooxymethyl)pyrimidine</name>
        <dbReference type="ChEBI" id="CHEBI:57841"/>
    </ligand>
</feature>
<dbReference type="Gene3D" id="3.20.20.70">
    <property type="entry name" value="Aldolase class I"/>
    <property type="match status" value="1"/>
</dbReference>
<organism evidence="13 14">
    <name type="scientific">Weissella oryzae (strain DSM 25784 / JCM 18191 / LMG 30913 / SG25)</name>
    <dbReference type="NCBI Taxonomy" id="1329250"/>
    <lineage>
        <taxon>Bacteria</taxon>
        <taxon>Bacillati</taxon>
        <taxon>Bacillota</taxon>
        <taxon>Bacilli</taxon>
        <taxon>Lactobacillales</taxon>
        <taxon>Lactobacillaceae</taxon>
        <taxon>Weissella</taxon>
    </lineage>
</organism>
<evidence type="ECO:0000256" key="7">
    <source>
        <dbReference type="ARBA" id="ARBA00047851"/>
    </source>
</evidence>
<keyword evidence="3 9" id="KW-0479">Metal-binding</keyword>
<comment type="cofactor">
    <cofactor evidence="9">
        <name>Mg(2+)</name>
        <dbReference type="ChEBI" id="CHEBI:18420"/>
    </cofactor>
    <text evidence="9">Binds 1 Mg(2+) ion per subunit.</text>
</comment>
<comment type="catalytic activity">
    <reaction evidence="8 9 10">
        <text>2-[(2R,5Z)-2-carboxy-4-methylthiazol-5(2H)-ylidene]ethyl phosphate + 4-amino-2-methyl-5-(diphosphooxymethyl)pyrimidine + 2 H(+) = thiamine phosphate + CO2 + diphosphate</text>
        <dbReference type="Rhea" id="RHEA:47844"/>
        <dbReference type="ChEBI" id="CHEBI:15378"/>
        <dbReference type="ChEBI" id="CHEBI:16526"/>
        <dbReference type="ChEBI" id="CHEBI:33019"/>
        <dbReference type="ChEBI" id="CHEBI:37575"/>
        <dbReference type="ChEBI" id="CHEBI:57841"/>
        <dbReference type="ChEBI" id="CHEBI:62899"/>
        <dbReference type="EC" id="2.5.1.3"/>
    </reaction>
</comment>
<evidence type="ECO:0000256" key="2">
    <source>
        <dbReference type="ARBA" id="ARBA00022679"/>
    </source>
</evidence>
<accession>A0A069CRB8</accession>
<feature type="binding site" evidence="9">
    <location>
        <begin position="41"/>
        <end position="45"/>
    </location>
    <ligand>
        <name>4-amino-2-methyl-5-(diphosphooxymethyl)pyrimidine</name>
        <dbReference type="ChEBI" id="CHEBI:57841"/>
    </ligand>
</feature>
<feature type="binding site" evidence="9">
    <location>
        <position position="115"/>
    </location>
    <ligand>
        <name>4-amino-2-methyl-5-(diphosphooxymethyl)pyrimidine</name>
        <dbReference type="ChEBI" id="CHEBI:57841"/>
    </ligand>
</feature>
<evidence type="ECO:0000256" key="6">
    <source>
        <dbReference type="ARBA" id="ARBA00047334"/>
    </source>
</evidence>
<evidence type="ECO:0000256" key="1">
    <source>
        <dbReference type="ARBA" id="ARBA00005165"/>
    </source>
</evidence>
<dbReference type="NCBIfam" id="TIGR00693">
    <property type="entry name" value="thiE"/>
    <property type="match status" value="1"/>
</dbReference>
<evidence type="ECO:0000256" key="11">
    <source>
        <dbReference type="RuleBase" id="RU004253"/>
    </source>
</evidence>
<evidence type="ECO:0000256" key="8">
    <source>
        <dbReference type="ARBA" id="ARBA00047883"/>
    </source>
</evidence>
<feature type="binding site" evidence="9">
    <location>
        <position position="172"/>
    </location>
    <ligand>
        <name>2-[(2R,5Z)-2-carboxy-4-methylthiazol-5(2H)-ylidene]ethyl phosphate</name>
        <dbReference type="ChEBI" id="CHEBI:62899"/>
    </ligand>
</feature>
<feature type="domain" description="Thiamine phosphate synthase/TenI" evidence="12">
    <location>
        <begin position="9"/>
        <end position="193"/>
    </location>
</feature>
<dbReference type="STRING" id="1329250.WOSG25_010010"/>
<gene>
    <name evidence="9 13" type="primary">thiE</name>
    <name evidence="13" type="ORF">WOSG25_010010</name>
</gene>
<dbReference type="Proteomes" id="UP000030643">
    <property type="component" value="Unassembled WGS sequence"/>
</dbReference>
<dbReference type="EC" id="2.5.1.3" evidence="9"/>
<keyword evidence="13" id="KW-0418">Kinase</keyword>
<evidence type="ECO:0000256" key="10">
    <source>
        <dbReference type="RuleBase" id="RU003826"/>
    </source>
</evidence>
<evidence type="ECO:0000256" key="5">
    <source>
        <dbReference type="ARBA" id="ARBA00022977"/>
    </source>
</evidence>
<dbReference type="InterPro" id="IPR013785">
    <property type="entry name" value="Aldolase_TIM"/>
</dbReference>
<keyword evidence="2 9" id="KW-0808">Transferase</keyword>
<dbReference type="GO" id="GO:0009229">
    <property type="term" value="P:thiamine diphosphate biosynthetic process"/>
    <property type="evidence" value="ECO:0007669"/>
    <property type="project" value="UniProtKB-UniRule"/>
</dbReference>
<dbReference type="HAMAP" id="MF_00097">
    <property type="entry name" value="TMP_synthase"/>
    <property type="match status" value="1"/>
</dbReference>
<dbReference type="GO" id="GO:0005737">
    <property type="term" value="C:cytoplasm"/>
    <property type="evidence" value="ECO:0007669"/>
    <property type="project" value="TreeGrafter"/>
</dbReference>
<comment type="function">
    <text evidence="9">Condenses 4-methyl-5-(beta-hydroxyethyl)thiazole monophosphate (THZ-P) and 2-methyl-4-amino-5-hydroxymethyl pyrimidine pyrophosphate (HMP-PP) to form thiamine monophosphate (TMP).</text>
</comment>
<comment type="pathway">
    <text evidence="1 9 11">Cofactor biosynthesis; thiamine diphosphate biosynthesis; thiamine phosphate from 4-amino-2-methyl-5-diphosphomethylpyrimidine and 4-methyl-5-(2-phosphoethyl)-thiazole: step 1/1.</text>
</comment>
<evidence type="ECO:0000256" key="9">
    <source>
        <dbReference type="HAMAP-Rule" id="MF_00097"/>
    </source>
</evidence>
<comment type="similarity">
    <text evidence="9 10">Belongs to the thiamine-phosphate synthase family.</text>
</comment>
<dbReference type="AlphaFoldDB" id="A0A069CRB8"/>
<feature type="binding site" evidence="9">
    <location>
        <position position="77"/>
    </location>
    <ligand>
        <name>Mg(2+)</name>
        <dbReference type="ChEBI" id="CHEBI:18420"/>
    </ligand>
</feature>
<dbReference type="Pfam" id="PF02581">
    <property type="entry name" value="TMP-TENI"/>
    <property type="match status" value="1"/>
</dbReference>
<dbReference type="eggNOG" id="COG0352">
    <property type="taxonomic scope" value="Bacteria"/>
</dbReference>
<comment type="catalytic activity">
    <reaction evidence="7 9 10">
        <text>2-(2-carboxy-4-methylthiazol-5-yl)ethyl phosphate + 4-amino-2-methyl-5-(diphosphooxymethyl)pyrimidine + 2 H(+) = thiamine phosphate + CO2 + diphosphate</text>
        <dbReference type="Rhea" id="RHEA:47848"/>
        <dbReference type="ChEBI" id="CHEBI:15378"/>
        <dbReference type="ChEBI" id="CHEBI:16526"/>
        <dbReference type="ChEBI" id="CHEBI:33019"/>
        <dbReference type="ChEBI" id="CHEBI:37575"/>
        <dbReference type="ChEBI" id="CHEBI:57841"/>
        <dbReference type="ChEBI" id="CHEBI:62890"/>
        <dbReference type="EC" id="2.5.1.3"/>
    </reaction>
</comment>
<sequence>MDKQILKRYFIAGPQDFAGLTLPQSEQRIKNIITSGITTYQFRDKGAIYADDNERLRFAQTLREFAAQAGVNFIVNDDVKLTKEVDADGVHLGQADVQLELAREFLPQNVFIGLSVRNAVEMQKAQSSQADYLGVGPIFKTQSKADAAPELGLAQLTEILAQNSLPTVGIGGINLENQATLKRTGLDGIAMISLLTQTTDLAATMEIIKQSW</sequence>
<evidence type="ECO:0000313" key="14">
    <source>
        <dbReference type="Proteomes" id="UP000030643"/>
    </source>
</evidence>